<evidence type="ECO:0000313" key="2">
    <source>
        <dbReference type="Proteomes" id="UP000800235"/>
    </source>
</evidence>
<dbReference type="InterPro" id="IPR052895">
    <property type="entry name" value="HetReg/Transcr_Mod"/>
</dbReference>
<evidence type="ECO:0000313" key="1">
    <source>
        <dbReference type="EMBL" id="KAF2429006.1"/>
    </source>
</evidence>
<name>A0A9P4TX98_9PEZI</name>
<proteinExistence type="predicted"/>
<comment type="caution">
    <text evidence="1">The sequence shown here is derived from an EMBL/GenBank/DDBJ whole genome shotgun (WGS) entry which is preliminary data.</text>
</comment>
<gene>
    <name evidence="1" type="ORF">EJ08DRAFT_650771</name>
</gene>
<organism evidence="1 2">
    <name type="scientific">Tothia fuscella</name>
    <dbReference type="NCBI Taxonomy" id="1048955"/>
    <lineage>
        <taxon>Eukaryota</taxon>
        <taxon>Fungi</taxon>
        <taxon>Dikarya</taxon>
        <taxon>Ascomycota</taxon>
        <taxon>Pezizomycotina</taxon>
        <taxon>Dothideomycetes</taxon>
        <taxon>Pleosporomycetidae</taxon>
        <taxon>Venturiales</taxon>
        <taxon>Cylindrosympodiaceae</taxon>
        <taxon>Tothia</taxon>
    </lineage>
</organism>
<protein>
    <submittedName>
        <fullName evidence="1">Uncharacterized protein</fullName>
    </submittedName>
</protein>
<sequence>MLHNRPGAEPKLLPRPDRSSNNLPNLPSWVPDYSVRTFFTKSNYPLLAFDKPFGNLEGGFVSTKDLYTLGIRGVKVDTIADVGESYNELKETSLICRSLALVKGLGATCSPICGSCGGRTFACTLITLFPGNAGPRVKEGFYNYLCFLKTTELRDNQSRLRLPLAAQKAHQEMAHLEQDWRPSVSEIVDCVLEFDKQKTYRSSGFVQAQAKASWYEDKLETFFDGRRFSITETGRMGIGPKSLAVGDEIWVIPRNDMVEVLRRNGPNSFVALGGAYVSDMMEGQTVSQMTDRDLIDITIV</sequence>
<reference evidence="1" key="1">
    <citation type="journal article" date="2020" name="Stud. Mycol.">
        <title>101 Dothideomycetes genomes: a test case for predicting lifestyles and emergence of pathogens.</title>
        <authorList>
            <person name="Haridas S."/>
            <person name="Albert R."/>
            <person name="Binder M."/>
            <person name="Bloem J."/>
            <person name="Labutti K."/>
            <person name="Salamov A."/>
            <person name="Andreopoulos B."/>
            <person name="Baker S."/>
            <person name="Barry K."/>
            <person name="Bills G."/>
            <person name="Bluhm B."/>
            <person name="Cannon C."/>
            <person name="Castanera R."/>
            <person name="Culley D."/>
            <person name="Daum C."/>
            <person name="Ezra D."/>
            <person name="Gonzalez J."/>
            <person name="Henrissat B."/>
            <person name="Kuo A."/>
            <person name="Liang C."/>
            <person name="Lipzen A."/>
            <person name="Lutzoni F."/>
            <person name="Magnuson J."/>
            <person name="Mondo S."/>
            <person name="Nolan M."/>
            <person name="Ohm R."/>
            <person name="Pangilinan J."/>
            <person name="Park H.-J."/>
            <person name="Ramirez L."/>
            <person name="Alfaro M."/>
            <person name="Sun H."/>
            <person name="Tritt A."/>
            <person name="Yoshinaga Y."/>
            <person name="Zwiers L.-H."/>
            <person name="Turgeon B."/>
            <person name="Goodwin S."/>
            <person name="Spatafora J."/>
            <person name="Crous P."/>
            <person name="Grigoriev I."/>
        </authorList>
    </citation>
    <scope>NUCLEOTIDE SEQUENCE</scope>
    <source>
        <strain evidence="1">CBS 130266</strain>
    </source>
</reference>
<dbReference type="Proteomes" id="UP000800235">
    <property type="component" value="Unassembled WGS sequence"/>
</dbReference>
<dbReference type="PANTHER" id="PTHR24148:SF73">
    <property type="entry name" value="HET DOMAIN PROTEIN (AFU_ORTHOLOGUE AFUA_8G01020)"/>
    <property type="match status" value="1"/>
</dbReference>
<keyword evidence="2" id="KW-1185">Reference proteome</keyword>
<dbReference type="Pfam" id="PF26639">
    <property type="entry name" value="Het-6_barrel"/>
    <property type="match status" value="1"/>
</dbReference>
<dbReference type="EMBL" id="MU007051">
    <property type="protein sequence ID" value="KAF2429006.1"/>
    <property type="molecule type" value="Genomic_DNA"/>
</dbReference>
<dbReference type="PANTHER" id="PTHR24148">
    <property type="entry name" value="ANKYRIN REPEAT DOMAIN-CONTAINING PROTEIN 39 HOMOLOG-RELATED"/>
    <property type="match status" value="1"/>
</dbReference>
<dbReference type="OrthoDB" id="4476201at2759"/>
<accession>A0A9P4TX98</accession>
<dbReference type="AlphaFoldDB" id="A0A9P4TX98"/>